<dbReference type="Gene3D" id="3.40.50.170">
    <property type="entry name" value="Formyl transferase, N-terminal domain"/>
    <property type="match status" value="1"/>
</dbReference>
<dbReference type="PANTHER" id="PTHR42706">
    <property type="entry name" value="FORMYLTETRAHYDROFOLATE DEFORMYLASE"/>
    <property type="match status" value="1"/>
</dbReference>
<dbReference type="InterPro" id="IPR002912">
    <property type="entry name" value="ACT_dom"/>
</dbReference>
<dbReference type="InterPro" id="IPR004810">
    <property type="entry name" value="PurU"/>
</dbReference>
<dbReference type="Gene3D" id="3.30.70.260">
    <property type="match status" value="1"/>
</dbReference>
<evidence type="ECO:0000313" key="6">
    <source>
        <dbReference type="EMBL" id="MDX8415041.1"/>
    </source>
</evidence>
<organism evidence="6 7">
    <name type="scientific">Intestinicryptomonas porci</name>
    <dbReference type="NCBI Taxonomy" id="2926320"/>
    <lineage>
        <taxon>Bacteria</taxon>
        <taxon>Pseudomonadati</taxon>
        <taxon>Verrucomicrobiota</taxon>
        <taxon>Opitutia</taxon>
        <taxon>Opitutales</taxon>
        <taxon>Intestinicryptomonaceae</taxon>
        <taxon>Intestinicryptomonas</taxon>
    </lineage>
</organism>
<evidence type="ECO:0000256" key="2">
    <source>
        <dbReference type="ARBA" id="ARBA00022801"/>
    </source>
</evidence>
<comment type="similarity">
    <text evidence="3">Belongs to the PurU family.</text>
</comment>
<keyword evidence="2 3" id="KW-0378">Hydrolase</keyword>
<dbReference type="Proteomes" id="UP001275932">
    <property type="component" value="Unassembled WGS sequence"/>
</dbReference>
<evidence type="ECO:0000259" key="5">
    <source>
        <dbReference type="PROSITE" id="PS51671"/>
    </source>
</evidence>
<comment type="pathway">
    <text evidence="3">Purine metabolism; IMP biosynthesis via de novo pathway; formate from 10-formyl-5,6,7,8-tetrahydrofolate: step 1/1.</text>
</comment>
<dbReference type="EC" id="3.5.1.10" evidence="3 4"/>
<dbReference type="PRINTS" id="PR01575">
    <property type="entry name" value="FFH4HYDRLASE"/>
</dbReference>
<dbReference type="NCBIfam" id="TIGR00655">
    <property type="entry name" value="PurU"/>
    <property type="match status" value="1"/>
</dbReference>
<keyword evidence="7" id="KW-1185">Reference proteome</keyword>
<proteinExistence type="inferred from homology"/>
<evidence type="ECO:0000256" key="1">
    <source>
        <dbReference type="ARBA" id="ARBA00022563"/>
    </source>
</evidence>
<dbReference type="InterPro" id="IPR041729">
    <property type="entry name" value="Formyl-FH4-Hydrolase_C"/>
</dbReference>
<dbReference type="PROSITE" id="PS51671">
    <property type="entry name" value="ACT"/>
    <property type="match status" value="1"/>
</dbReference>
<name>A0ABU4WEQ8_9BACT</name>
<dbReference type="EMBL" id="JALBUT010000002">
    <property type="protein sequence ID" value="MDX8415041.1"/>
    <property type="molecule type" value="Genomic_DNA"/>
</dbReference>
<comment type="caution">
    <text evidence="6">The sequence shown here is derived from an EMBL/GenBank/DDBJ whole genome shotgun (WGS) entry which is preliminary data.</text>
</comment>
<accession>A0ABU4WEQ8</accession>
<dbReference type="NCBIfam" id="NF004684">
    <property type="entry name" value="PRK06027.1"/>
    <property type="match status" value="1"/>
</dbReference>
<evidence type="ECO:0000256" key="4">
    <source>
        <dbReference type="NCBIfam" id="TIGR00655"/>
    </source>
</evidence>
<dbReference type="Pfam" id="PF00551">
    <property type="entry name" value="Formyl_trans_N"/>
    <property type="match status" value="1"/>
</dbReference>
<dbReference type="HAMAP" id="MF_01927">
    <property type="entry name" value="PurU"/>
    <property type="match status" value="1"/>
</dbReference>
<dbReference type="InterPro" id="IPR045865">
    <property type="entry name" value="ACT-like_dom_sf"/>
</dbReference>
<dbReference type="GO" id="GO:0008864">
    <property type="term" value="F:formyltetrahydrofolate deformylase activity"/>
    <property type="evidence" value="ECO:0007669"/>
    <property type="project" value="UniProtKB-EC"/>
</dbReference>
<dbReference type="RefSeq" id="WP_370396485.1">
    <property type="nucleotide sequence ID" value="NZ_JALBUT010000002.1"/>
</dbReference>
<feature type="domain" description="ACT" evidence="5">
    <location>
        <begin position="12"/>
        <end position="92"/>
    </location>
</feature>
<dbReference type="SUPFAM" id="SSF53328">
    <property type="entry name" value="Formyltransferase"/>
    <property type="match status" value="1"/>
</dbReference>
<sequence>MAETSAKKERIIALMHGADKPGIVARISGWIYARGGNIHHADQHHDNENGIFFQRVEWEPAGNVEDEIELFKHIAEGELGMETVISTSSKKPKVAIMVSKFEHCFFDIIMRCRMGELNCEITCVISNHEKLRQMSEMLGLKFYCVPVTKENKEEAEAEQMRILKENGADLIVMARYMQILSPNFLKNCGAPVINIHHSFLPAFAGAKPYHQAYHRGVKIIGATAHYATADLDEGPIIAQDVTTISHRNTVEDLIRKGRELERTVLANAVRWHLQNRILAYKNKTVVFD</sequence>
<dbReference type="InterPro" id="IPR002376">
    <property type="entry name" value="Formyl_transf_N"/>
</dbReference>
<dbReference type="PANTHER" id="PTHR42706:SF1">
    <property type="entry name" value="FORMYLTETRAHYDROFOLATE DEFORMYLASE 2, MITOCHONDRIAL"/>
    <property type="match status" value="1"/>
</dbReference>
<keyword evidence="3" id="KW-0658">Purine biosynthesis</keyword>
<reference evidence="6 7" key="1">
    <citation type="submission" date="2022-03" db="EMBL/GenBank/DDBJ databases">
        <title>Novel taxa within the pig intestine.</title>
        <authorList>
            <person name="Wylensek D."/>
            <person name="Bishof K."/>
            <person name="Afrizal A."/>
            <person name="Clavel T."/>
        </authorList>
    </citation>
    <scope>NUCLEOTIDE SEQUENCE [LARGE SCALE GENOMIC DNA]</scope>
    <source>
        <strain evidence="6 7">CLA-KB-P66</strain>
    </source>
</reference>
<dbReference type="PIRSF" id="PIRSF036480">
    <property type="entry name" value="FormyFH4_hydr"/>
    <property type="match status" value="1"/>
</dbReference>
<dbReference type="SUPFAM" id="SSF55021">
    <property type="entry name" value="ACT-like"/>
    <property type="match status" value="1"/>
</dbReference>
<gene>
    <name evidence="3 6" type="primary">purU</name>
    <name evidence="6" type="ORF">MOX91_02450</name>
</gene>
<dbReference type="InterPro" id="IPR036477">
    <property type="entry name" value="Formyl_transf_N_sf"/>
</dbReference>
<comment type="catalytic activity">
    <reaction evidence="3">
        <text>(6R)-10-formyltetrahydrofolate + H2O = (6S)-5,6,7,8-tetrahydrofolate + formate + H(+)</text>
        <dbReference type="Rhea" id="RHEA:19833"/>
        <dbReference type="ChEBI" id="CHEBI:15377"/>
        <dbReference type="ChEBI" id="CHEBI:15378"/>
        <dbReference type="ChEBI" id="CHEBI:15740"/>
        <dbReference type="ChEBI" id="CHEBI:57453"/>
        <dbReference type="ChEBI" id="CHEBI:195366"/>
        <dbReference type="EC" id="3.5.1.10"/>
    </reaction>
</comment>
<evidence type="ECO:0000256" key="3">
    <source>
        <dbReference type="HAMAP-Rule" id="MF_01927"/>
    </source>
</evidence>
<dbReference type="InterPro" id="IPR044074">
    <property type="entry name" value="PurU_ACT"/>
</dbReference>
<protein>
    <recommendedName>
        <fullName evidence="3 4">Formyltetrahydrofolate deformylase</fullName>
        <ecNumber evidence="3 4">3.5.1.10</ecNumber>
    </recommendedName>
    <alternativeName>
        <fullName evidence="3">Formyl-FH(4) hydrolase</fullName>
    </alternativeName>
</protein>
<comment type="function">
    <text evidence="3">Catalyzes the hydrolysis of 10-formyltetrahydrofolate (formyl-FH4) to formate and tetrahydrofolate (FH4).</text>
</comment>
<keyword evidence="1 3" id="KW-0554">One-carbon metabolism</keyword>
<dbReference type="CDD" id="cd04875">
    <property type="entry name" value="ACT_F4HF-DF"/>
    <property type="match status" value="1"/>
</dbReference>
<feature type="active site" evidence="3">
    <location>
        <position position="232"/>
    </location>
</feature>
<evidence type="ECO:0000313" key="7">
    <source>
        <dbReference type="Proteomes" id="UP001275932"/>
    </source>
</evidence>
<dbReference type="CDD" id="cd08648">
    <property type="entry name" value="FMT_core_Formyl-FH4-Hydrolase_C"/>
    <property type="match status" value="1"/>
</dbReference>